<dbReference type="GO" id="GO:0005739">
    <property type="term" value="C:mitochondrion"/>
    <property type="evidence" value="ECO:0007669"/>
    <property type="project" value="TreeGrafter"/>
</dbReference>
<keyword evidence="7" id="KW-0472">Membrane</keyword>
<dbReference type="InterPro" id="IPR043130">
    <property type="entry name" value="CDP-OH_PTrfase_TM_dom"/>
</dbReference>
<evidence type="ECO:0000313" key="13">
    <source>
        <dbReference type="Proteomes" id="UP000677054"/>
    </source>
</evidence>
<proteinExistence type="predicted"/>
<name>A0A7R8XFB8_9CRUS</name>
<accession>A0A7R8XFB8</accession>
<evidence type="ECO:0000256" key="6">
    <source>
        <dbReference type="ARBA" id="ARBA00023098"/>
    </source>
</evidence>
<comment type="catalytic activity">
    <reaction evidence="11">
        <text>a CDP-1,2-diacyl-sn-glycerol + a 1,2-diacyl-sn-glycero-3-phospho-(1'-sn-glycerol) = a cardiolipin + CMP + H(+)</text>
        <dbReference type="Rhea" id="RHEA:32931"/>
        <dbReference type="ChEBI" id="CHEBI:15378"/>
        <dbReference type="ChEBI" id="CHEBI:58332"/>
        <dbReference type="ChEBI" id="CHEBI:60377"/>
        <dbReference type="ChEBI" id="CHEBI:62237"/>
        <dbReference type="ChEBI" id="CHEBI:64716"/>
        <dbReference type="EC" id="2.7.8.41"/>
    </reaction>
</comment>
<evidence type="ECO:0000256" key="4">
    <source>
        <dbReference type="ARBA" id="ARBA00022692"/>
    </source>
</evidence>
<dbReference type="AlphaFoldDB" id="A0A7R8XFB8"/>
<protein>
    <recommendedName>
        <fullName evidence="10">cardiolipin synthase (CMP-forming)</fullName>
        <ecNumber evidence="10">2.7.8.41</ecNumber>
    </recommendedName>
</protein>
<keyword evidence="3" id="KW-0808">Transferase</keyword>
<keyword evidence="13" id="KW-1185">Reference proteome</keyword>
<evidence type="ECO:0000313" key="12">
    <source>
        <dbReference type="EMBL" id="CAD7249269.1"/>
    </source>
</evidence>
<keyword evidence="8" id="KW-0594">Phospholipid biosynthesis</keyword>
<dbReference type="GO" id="GO:0032049">
    <property type="term" value="P:cardiolipin biosynthetic process"/>
    <property type="evidence" value="ECO:0007669"/>
    <property type="project" value="TreeGrafter"/>
</dbReference>
<dbReference type="PANTHER" id="PTHR14269">
    <property type="entry name" value="CDP-DIACYLGLYCEROL--GLYCEROL-3-PHOSPHATE 3-PHOSPHATIDYLTRANSFERASE-RELATED"/>
    <property type="match status" value="1"/>
</dbReference>
<dbReference type="EC" id="2.7.8.41" evidence="10"/>
<dbReference type="Gene3D" id="1.20.120.1760">
    <property type="match status" value="1"/>
</dbReference>
<dbReference type="GO" id="GO:0016020">
    <property type="term" value="C:membrane"/>
    <property type="evidence" value="ECO:0007669"/>
    <property type="project" value="UniProtKB-SubCell"/>
</dbReference>
<dbReference type="InterPro" id="IPR000462">
    <property type="entry name" value="CDP-OH_P_trans"/>
</dbReference>
<keyword evidence="9" id="KW-1208">Phospholipid metabolism</keyword>
<keyword evidence="6" id="KW-0443">Lipid metabolism</keyword>
<sequence>MVIINASAIHSSGVQDCIVSLPPKTSMETSKQMPLLLSQEPAVPASMCLCGFRSVEEFHKGVDSDVCDGMIARNFRNQQSMLGSFLDPMADKVLVAVLFLSLTYKDLIPLPLTTLIIARDICLMSAGFYIRYRSLPPPVRP</sequence>
<evidence type="ECO:0000256" key="2">
    <source>
        <dbReference type="ARBA" id="ARBA00022516"/>
    </source>
</evidence>
<evidence type="ECO:0000256" key="5">
    <source>
        <dbReference type="ARBA" id="ARBA00022989"/>
    </source>
</evidence>
<evidence type="ECO:0000256" key="10">
    <source>
        <dbReference type="ARBA" id="ARBA00039001"/>
    </source>
</evidence>
<comment type="subcellular location">
    <subcellularLocation>
        <location evidence="1">Membrane</location>
        <topology evidence="1">Multi-pass membrane protein</topology>
    </subcellularLocation>
</comment>
<organism evidence="12">
    <name type="scientific">Darwinula stevensoni</name>
    <dbReference type="NCBI Taxonomy" id="69355"/>
    <lineage>
        <taxon>Eukaryota</taxon>
        <taxon>Metazoa</taxon>
        <taxon>Ecdysozoa</taxon>
        <taxon>Arthropoda</taxon>
        <taxon>Crustacea</taxon>
        <taxon>Oligostraca</taxon>
        <taxon>Ostracoda</taxon>
        <taxon>Podocopa</taxon>
        <taxon>Podocopida</taxon>
        <taxon>Darwinulocopina</taxon>
        <taxon>Darwinuloidea</taxon>
        <taxon>Darwinulidae</taxon>
        <taxon>Darwinula</taxon>
    </lineage>
</organism>
<dbReference type="Proteomes" id="UP000677054">
    <property type="component" value="Unassembled WGS sequence"/>
</dbReference>
<keyword evidence="2" id="KW-0444">Lipid biosynthesis</keyword>
<gene>
    <name evidence="12" type="ORF">DSTB1V02_LOCUS9067</name>
</gene>
<dbReference type="GO" id="GO:0043337">
    <property type="term" value="F:cardiolipin synthase (CMP-forming)"/>
    <property type="evidence" value="ECO:0007669"/>
    <property type="project" value="UniProtKB-EC"/>
</dbReference>
<dbReference type="OrthoDB" id="10020554at2759"/>
<evidence type="ECO:0000256" key="8">
    <source>
        <dbReference type="ARBA" id="ARBA00023209"/>
    </source>
</evidence>
<dbReference type="InterPro" id="IPR050324">
    <property type="entry name" value="CDP-alcohol_PTase-I"/>
</dbReference>
<evidence type="ECO:0000256" key="9">
    <source>
        <dbReference type="ARBA" id="ARBA00023264"/>
    </source>
</evidence>
<evidence type="ECO:0000256" key="11">
    <source>
        <dbReference type="ARBA" id="ARBA00047433"/>
    </source>
</evidence>
<dbReference type="PANTHER" id="PTHR14269:SF60">
    <property type="entry name" value="CARDIOLIPIN SYNTHASE (CMP-FORMING)"/>
    <property type="match status" value="1"/>
</dbReference>
<dbReference type="Pfam" id="PF01066">
    <property type="entry name" value="CDP-OH_P_transf"/>
    <property type="match status" value="1"/>
</dbReference>
<keyword evidence="5" id="KW-1133">Transmembrane helix</keyword>
<evidence type="ECO:0000256" key="7">
    <source>
        <dbReference type="ARBA" id="ARBA00023136"/>
    </source>
</evidence>
<reference evidence="12" key="1">
    <citation type="submission" date="2020-11" db="EMBL/GenBank/DDBJ databases">
        <authorList>
            <person name="Tran Van P."/>
        </authorList>
    </citation>
    <scope>NUCLEOTIDE SEQUENCE</scope>
</reference>
<dbReference type="EMBL" id="CAJPEV010002207">
    <property type="protein sequence ID" value="CAG0896113.1"/>
    <property type="molecule type" value="Genomic_DNA"/>
</dbReference>
<dbReference type="EMBL" id="LR901724">
    <property type="protein sequence ID" value="CAD7249269.1"/>
    <property type="molecule type" value="Genomic_DNA"/>
</dbReference>
<keyword evidence="4" id="KW-0812">Transmembrane</keyword>
<evidence type="ECO:0000256" key="3">
    <source>
        <dbReference type="ARBA" id="ARBA00022679"/>
    </source>
</evidence>
<evidence type="ECO:0000256" key="1">
    <source>
        <dbReference type="ARBA" id="ARBA00004141"/>
    </source>
</evidence>